<dbReference type="GO" id="GO:0005829">
    <property type="term" value="C:cytosol"/>
    <property type="evidence" value="ECO:0007669"/>
    <property type="project" value="TreeGrafter"/>
</dbReference>
<name>A0A0G0P3K6_9BACT</name>
<sequence>MAEYANNSKAGFDYEILDTIEAGMVLKGSEVKSIKTGKISIKGSYVKIINGAPTLSTS</sequence>
<organism evidence="3 4">
    <name type="scientific">Candidatus Yanofskybacteria bacterium GW2011_GWD2_39_48</name>
    <dbReference type="NCBI Taxonomy" id="1619031"/>
    <lineage>
        <taxon>Bacteria</taxon>
        <taxon>Candidatus Yanofskyibacteriota</taxon>
    </lineage>
</organism>
<dbReference type="GO" id="GO:0070930">
    <property type="term" value="P:trans-translation-dependent protein tagging"/>
    <property type="evidence" value="ECO:0007669"/>
    <property type="project" value="TreeGrafter"/>
</dbReference>
<dbReference type="SUPFAM" id="SSF74982">
    <property type="entry name" value="Small protein B (SmpB)"/>
    <property type="match status" value="1"/>
</dbReference>
<comment type="caution">
    <text evidence="3">The sequence shown here is derived from an EMBL/GenBank/DDBJ whole genome shotgun (WGS) entry which is preliminary data.</text>
</comment>
<dbReference type="PATRIC" id="fig|1619031.3.peg.497"/>
<dbReference type="EMBL" id="LBXD01000031">
    <property type="protein sequence ID" value="KKR22894.1"/>
    <property type="molecule type" value="Genomic_DNA"/>
</dbReference>
<proteinExistence type="predicted"/>
<evidence type="ECO:0000256" key="1">
    <source>
        <dbReference type="ARBA" id="ARBA00022490"/>
    </source>
</evidence>
<dbReference type="PROSITE" id="PS01317">
    <property type="entry name" value="SSRP"/>
    <property type="match status" value="1"/>
</dbReference>
<accession>A0A0G0P3K6</accession>
<dbReference type="Gene3D" id="2.40.280.10">
    <property type="match status" value="1"/>
</dbReference>
<protein>
    <submittedName>
        <fullName evidence="3">SsrA-binding protein</fullName>
    </submittedName>
</protein>
<keyword evidence="1" id="KW-0963">Cytoplasm</keyword>
<evidence type="ECO:0000256" key="2">
    <source>
        <dbReference type="ARBA" id="ARBA00022884"/>
    </source>
</evidence>
<keyword evidence="2" id="KW-0694">RNA-binding</keyword>
<dbReference type="Pfam" id="PF01668">
    <property type="entry name" value="SmpB"/>
    <property type="match status" value="1"/>
</dbReference>
<gene>
    <name evidence="3" type="ORF">UT53_C0031G0007</name>
</gene>
<dbReference type="InterPro" id="IPR000037">
    <property type="entry name" value="SsrA-bd_prot"/>
</dbReference>
<dbReference type="InterPro" id="IPR020081">
    <property type="entry name" value="SsrA-bd_prot_CS"/>
</dbReference>
<dbReference type="AlphaFoldDB" id="A0A0G0P3K6"/>
<dbReference type="PANTHER" id="PTHR30308">
    <property type="entry name" value="TMRNA-BINDING COMPONENT OF TRANS-TRANSLATION TAGGING COMPLEX"/>
    <property type="match status" value="1"/>
</dbReference>
<dbReference type="Proteomes" id="UP000034764">
    <property type="component" value="Unassembled WGS sequence"/>
</dbReference>
<dbReference type="InterPro" id="IPR023620">
    <property type="entry name" value="SmpB"/>
</dbReference>
<reference evidence="3 4" key="1">
    <citation type="journal article" date="2015" name="Nature">
        <title>rRNA introns, odd ribosomes, and small enigmatic genomes across a large radiation of phyla.</title>
        <authorList>
            <person name="Brown C.T."/>
            <person name="Hug L.A."/>
            <person name="Thomas B.C."/>
            <person name="Sharon I."/>
            <person name="Castelle C.J."/>
            <person name="Singh A."/>
            <person name="Wilkins M.J."/>
            <person name="Williams K.H."/>
            <person name="Banfield J.F."/>
        </authorList>
    </citation>
    <scope>NUCLEOTIDE SEQUENCE [LARGE SCALE GENOMIC DNA]</scope>
</reference>
<dbReference type="PANTHER" id="PTHR30308:SF2">
    <property type="entry name" value="SSRA-BINDING PROTEIN"/>
    <property type="match status" value="1"/>
</dbReference>
<evidence type="ECO:0000313" key="3">
    <source>
        <dbReference type="EMBL" id="KKR22894.1"/>
    </source>
</evidence>
<dbReference type="GO" id="GO:0003723">
    <property type="term" value="F:RNA binding"/>
    <property type="evidence" value="ECO:0007669"/>
    <property type="project" value="UniProtKB-KW"/>
</dbReference>
<evidence type="ECO:0000313" key="4">
    <source>
        <dbReference type="Proteomes" id="UP000034764"/>
    </source>
</evidence>